<gene>
    <name evidence="1" type="ORF">KIPB_012483</name>
</gene>
<dbReference type="EMBL" id="BDIP01005537">
    <property type="protein sequence ID" value="GIQ89880.1"/>
    <property type="molecule type" value="Genomic_DNA"/>
</dbReference>
<dbReference type="AlphaFoldDB" id="A0A9K3GPG2"/>
<evidence type="ECO:0000313" key="1">
    <source>
        <dbReference type="EMBL" id="GIQ89880.1"/>
    </source>
</evidence>
<feature type="non-terminal residue" evidence="1">
    <location>
        <position position="135"/>
    </location>
</feature>
<organism evidence="1 2">
    <name type="scientific">Kipferlia bialata</name>
    <dbReference type="NCBI Taxonomy" id="797122"/>
    <lineage>
        <taxon>Eukaryota</taxon>
        <taxon>Metamonada</taxon>
        <taxon>Carpediemonas-like organisms</taxon>
        <taxon>Kipferlia</taxon>
    </lineage>
</organism>
<proteinExistence type="predicted"/>
<dbReference type="Proteomes" id="UP000265618">
    <property type="component" value="Unassembled WGS sequence"/>
</dbReference>
<feature type="non-terminal residue" evidence="1">
    <location>
        <position position="1"/>
    </location>
</feature>
<accession>A0A9K3GPG2</accession>
<keyword evidence="2" id="KW-1185">Reference proteome</keyword>
<evidence type="ECO:0000313" key="2">
    <source>
        <dbReference type="Proteomes" id="UP000265618"/>
    </source>
</evidence>
<comment type="caution">
    <text evidence="1">The sequence shown here is derived from an EMBL/GenBank/DDBJ whole genome shotgun (WGS) entry which is preliminary data.</text>
</comment>
<protein>
    <submittedName>
        <fullName evidence="1">Uncharacterized protein</fullName>
    </submittedName>
</protein>
<sequence>HSAPASTPMPTEGETGTIGHGVIQETLLLQRSHIRRFSADVISLSLSVSLSHPRFSADVLSVSSLAMLINTTGPQPALFYALCSGVVDAYSTSCSSVRRGLQGQKYTVTSIFSQALAPFSFATKVNVYNHVNMYS</sequence>
<name>A0A9K3GPG2_9EUKA</name>
<reference evidence="1 2" key="1">
    <citation type="journal article" date="2018" name="PLoS ONE">
        <title>The draft genome of Kipferlia bialata reveals reductive genome evolution in fornicate parasites.</title>
        <authorList>
            <person name="Tanifuji G."/>
            <person name="Takabayashi S."/>
            <person name="Kume K."/>
            <person name="Takagi M."/>
            <person name="Nakayama T."/>
            <person name="Kamikawa R."/>
            <person name="Inagaki Y."/>
            <person name="Hashimoto T."/>
        </authorList>
    </citation>
    <scope>NUCLEOTIDE SEQUENCE [LARGE SCALE GENOMIC DNA]</scope>
    <source>
        <strain evidence="1">NY0173</strain>
    </source>
</reference>